<dbReference type="Pfam" id="PF01381">
    <property type="entry name" value="HTH_3"/>
    <property type="match status" value="1"/>
</dbReference>
<dbReference type="HOGENOM" id="CLU_2366557_0_0_11"/>
<reference evidence="2 3" key="1">
    <citation type="submission" date="2013-06" db="EMBL/GenBank/DDBJ databases">
        <authorList>
            <person name="Weinstock G."/>
            <person name="Sodergren E."/>
            <person name="Lobos E.A."/>
            <person name="Fulton L."/>
            <person name="Fulton R."/>
            <person name="Courtney L."/>
            <person name="Fronick C."/>
            <person name="O'Laughlin M."/>
            <person name="Godfrey J."/>
            <person name="Wilson R.M."/>
            <person name="Miner T."/>
            <person name="Farmer C."/>
            <person name="Delehaunty K."/>
            <person name="Cordes M."/>
            <person name="Minx P."/>
            <person name="Tomlinson C."/>
            <person name="Chen J."/>
            <person name="Wollam A."/>
            <person name="Pepin K.H."/>
            <person name="Bhonagiri V."/>
            <person name="Zhang X."/>
            <person name="Warren W."/>
            <person name="Mitreva M."/>
            <person name="Mardis E.R."/>
            <person name="Wilson R.K."/>
        </authorList>
    </citation>
    <scope>NUCLEOTIDE SEQUENCE [LARGE SCALE GENOMIC DNA]</scope>
    <source>
        <strain evidence="2 3">F0510</strain>
    </source>
</reference>
<dbReference type="InterPro" id="IPR001387">
    <property type="entry name" value="Cro/C1-type_HTH"/>
</dbReference>
<dbReference type="EMBL" id="AWSD01000238">
    <property type="protein sequence ID" value="ERH17973.1"/>
    <property type="molecule type" value="Genomic_DNA"/>
</dbReference>
<dbReference type="GO" id="GO:0003677">
    <property type="term" value="F:DNA binding"/>
    <property type="evidence" value="ECO:0007669"/>
    <property type="project" value="InterPro"/>
</dbReference>
<dbReference type="PROSITE" id="PS50943">
    <property type="entry name" value="HTH_CROC1"/>
    <property type="match status" value="1"/>
</dbReference>
<organism evidence="2 3">
    <name type="scientific">Actinomyces johnsonii F0510</name>
    <dbReference type="NCBI Taxonomy" id="1227262"/>
    <lineage>
        <taxon>Bacteria</taxon>
        <taxon>Bacillati</taxon>
        <taxon>Actinomycetota</taxon>
        <taxon>Actinomycetes</taxon>
        <taxon>Actinomycetales</taxon>
        <taxon>Actinomycetaceae</taxon>
        <taxon>Actinomyces</taxon>
    </lineage>
</organism>
<accession>U1RE92</accession>
<proteinExistence type="predicted"/>
<comment type="caution">
    <text evidence="2">The sequence shown here is derived from an EMBL/GenBank/DDBJ whole genome shotgun (WGS) entry which is preliminary data.</text>
</comment>
<dbReference type="InterPro" id="IPR010982">
    <property type="entry name" value="Lambda_DNA-bd_dom_sf"/>
</dbReference>
<protein>
    <recommendedName>
        <fullName evidence="1">HTH cro/C1-type domain-containing protein</fullName>
    </recommendedName>
</protein>
<dbReference type="PATRIC" id="fig|1227262.3.peg.1800"/>
<dbReference type="Gene3D" id="1.10.260.40">
    <property type="entry name" value="lambda repressor-like DNA-binding domains"/>
    <property type="match status" value="1"/>
</dbReference>
<name>U1RE92_9ACTO</name>
<dbReference type="CDD" id="cd00093">
    <property type="entry name" value="HTH_XRE"/>
    <property type="match status" value="1"/>
</dbReference>
<dbReference type="AlphaFoldDB" id="U1RE92"/>
<gene>
    <name evidence="2" type="ORF">HMPREF1549_02197</name>
</gene>
<evidence type="ECO:0000313" key="2">
    <source>
        <dbReference type="EMBL" id="ERH17973.1"/>
    </source>
</evidence>
<evidence type="ECO:0000259" key="1">
    <source>
        <dbReference type="PROSITE" id="PS50943"/>
    </source>
</evidence>
<sequence>MSQAELARLIDLGESALSKSINGTRAFSAVELAEVADRIGVSMHWLVTGEPDPYELRLVARHDYDHSSRTYSCDVSGDRKTLESIALLYRQAQLA</sequence>
<feature type="domain" description="HTH cro/C1-type" evidence="1">
    <location>
        <begin position="1"/>
        <end position="46"/>
    </location>
</feature>
<dbReference type="SUPFAM" id="SSF47413">
    <property type="entry name" value="lambda repressor-like DNA-binding domains"/>
    <property type="match status" value="1"/>
</dbReference>
<evidence type="ECO:0000313" key="3">
    <source>
        <dbReference type="Proteomes" id="UP000016498"/>
    </source>
</evidence>
<dbReference type="Proteomes" id="UP000016498">
    <property type="component" value="Unassembled WGS sequence"/>
</dbReference>